<evidence type="ECO:0000256" key="1">
    <source>
        <dbReference type="ARBA" id="ARBA00022962"/>
    </source>
</evidence>
<reference evidence="2 3" key="1">
    <citation type="submission" date="2012-04" db="EMBL/GenBank/DDBJ databases">
        <title>The Genome Sequence of Saprolegnia declina VS20.</title>
        <authorList>
            <consortium name="The Broad Institute Genome Sequencing Platform"/>
            <person name="Russ C."/>
            <person name="Nusbaum C."/>
            <person name="Tyler B."/>
            <person name="van West P."/>
            <person name="Dieguez-Uribeondo J."/>
            <person name="de Bruijn I."/>
            <person name="Tripathy S."/>
            <person name="Jiang R."/>
            <person name="Young S.K."/>
            <person name="Zeng Q."/>
            <person name="Gargeya S."/>
            <person name="Fitzgerald M."/>
            <person name="Haas B."/>
            <person name="Abouelleil A."/>
            <person name="Alvarado L."/>
            <person name="Arachchi H.M."/>
            <person name="Berlin A."/>
            <person name="Chapman S.B."/>
            <person name="Goldberg J."/>
            <person name="Griggs A."/>
            <person name="Gujja S."/>
            <person name="Hansen M."/>
            <person name="Howarth C."/>
            <person name="Imamovic A."/>
            <person name="Larimer J."/>
            <person name="McCowen C."/>
            <person name="Montmayeur A."/>
            <person name="Murphy C."/>
            <person name="Neiman D."/>
            <person name="Pearson M."/>
            <person name="Priest M."/>
            <person name="Roberts A."/>
            <person name="Saif S."/>
            <person name="Shea T."/>
            <person name="Sisk P."/>
            <person name="Sykes S."/>
            <person name="Wortman J."/>
            <person name="Nusbaum C."/>
            <person name="Birren B."/>
        </authorList>
    </citation>
    <scope>NUCLEOTIDE SEQUENCE [LARGE SCALE GENOMIC DNA]</scope>
    <source>
        <strain evidence="2 3">VS20</strain>
    </source>
</reference>
<dbReference type="Pfam" id="PF13500">
    <property type="entry name" value="AAA_26"/>
    <property type="match status" value="1"/>
</dbReference>
<dbReference type="Gene3D" id="3.40.1390.20">
    <property type="entry name" value="HprK N-terminal domain-like"/>
    <property type="match status" value="1"/>
</dbReference>
<protein>
    <recommendedName>
        <fullName evidence="4">DRTGG domain-containing protein</fullName>
    </recommendedName>
</protein>
<keyword evidence="1" id="KW-0315">Glutamine amidotransferase</keyword>
<accession>T0QQS2</accession>
<dbReference type="OMA" id="ASTQCLI"/>
<dbReference type="PANTHER" id="PTHR21343">
    <property type="entry name" value="DETHIOBIOTIN SYNTHETASE"/>
    <property type="match status" value="1"/>
</dbReference>
<dbReference type="PANTHER" id="PTHR21343:SF8">
    <property type="entry name" value="DRTGG DOMAIN-CONTAINING PROTEIN"/>
    <property type="match status" value="1"/>
</dbReference>
<evidence type="ECO:0008006" key="4">
    <source>
        <dbReference type="Google" id="ProtNLM"/>
    </source>
</evidence>
<gene>
    <name evidence="2" type="ORF">SDRG_06365</name>
</gene>
<dbReference type="SUPFAM" id="SSF52540">
    <property type="entry name" value="P-loop containing nucleoside triphosphate hydrolases"/>
    <property type="match status" value="1"/>
</dbReference>
<dbReference type="OrthoDB" id="94233at2759"/>
<keyword evidence="3" id="KW-1185">Reference proteome</keyword>
<organism evidence="2 3">
    <name type="scientific">Saprolegnia diclina (strain VS20)</name>
    <dbReference type="NCBI Taxonomy" id="1156394"/>
    <lineage>
        <taxon>Eukaryota</taxon>
        <taxon>Sar</taxon>
        <taxon>Stramenopiles</taxon>
        <taxon>Oomycota</taxon>
        <taxon>Saprolegniomycetes</taxon>
        <taxon>Saprolegniales</taxon>
        <taxon>Saprolegniaceae</taxon>
        <taxon>Saprolegnia</taxon>
    </lineage>
</organism>
<dbReference type="CDD" id="cd03109">
    <property type="entry name" value="DTBS"/>
    <property type="match status" value="1"/>
</dbReference>
<evidence type="ECO:0000313" key="3">
    <source>
        <dbReference type="Proteomes" id="UP000030762"/>
    </source>
</evidence>
<dbReference type="RefSeq" id="XP_008610366.1">
    <property type="nucleotide sequence ID" value="XM_008612144.1"/>
</dbReference>
<name>T0QQS2_SAPDV</name>
<dbReference type="EMBL" id="JH767148">
    <property type="protein sequence ID" value="EQC36260.1"/>
    <property type="molecule type" value="Genomic_DNA"/>
</dbReference>
<dbReference type="SUPFAM" id="SSF75138">
    <property type="entry name" value="HprK N-terminal domain-like"/>
    <property type="match status" value="1"/>
</dbReference>
<dbReference type="Gene3D" id="3.40.50.300">
    <property type="entry name" value="P-loop containing nucleotide triphosphate hydrolases"/>
    <property type="match status" value="1"/>
</dbReference>
<dbReference type="GeneID" id="19947092"/>
<dbReference type="Proteomes" id="UP000030762">
    <property type="component" value="Unassembled WGS sequence"/>
</dbReference>
<dbReference type="InterPro" id="IPR028979">
    <property type="entry name" value="Ser_kin/Pase_Hpr-like_N_sf"/>
</dbReference>
<evidence type="ECO:0000313" key="2">
    <source>
        <dbReference type="EMBL" id="EQC36260.1"/>
    </source>
</evidence>
<dbReference type="InParanoid" id="T0QQS2"/>
<sequence length="377" mass="41764">MAANMIRKQVLVLSTGQHVGKTTTCLGLVAHLQDKFAGSGRHVAYCKPVGQQHVPVGGGLRVDKDSFLFKEHFGLIHDYKDMSPVIFPDGFTRDYIDGKVTLRELKGAITSAHTNLVKSSDFIVFEGTGHTGVGSICDLNNAQVAEELEMDAICIALGGLGSSFDQLALNREMLIKHGIKLKGVIVNKVDPQKMDMVQDYFSRALKRWDVPLIGCIPQLDDLCHPSISDFSKLLKCDLVSGKEAKLRYFANVRLALAPVDERNVFKPVQSQLVITHSGRMDVIDAMLHNQEEFRERGENLHPGLIMTGWDPPSPSLVARLEQGNIPCIYVPPTTCDSYTLTARIAGFTAKLNRYDLKRLNLASAHVRKHVNFDLFDV</sequence>
<dbReference type="STRING" id="1156394.T0QQS2"/>
<dbReference type="AlphaFoldDB" id="T0QQS2"/>
<dbReference type="InterPro" id="IPR027417">
    <property type="entry name" value="P-loop_NTPase"/>
</dbReference>
<dbReference type="VEuPathDB" id="FungiDB:SDRG_06365"/>
<proteinExistence type="predicted"/>
<dbReference type="eggNOG" id="ENOG502QUMD">
    <property type="taxonomic scope" value="Eukaryota"/>
</dbReference>